<proteinExistence type="predicted"/>
<accession>A0AA86PGH3</accession>
<keyword evidence="5" id="KW-1185">Reference proteome</keyword>
<protein>
    <submittedName>
        <fullName evidence="3">Hypothetical_protein</fullName>
    </submittedName>
</protein>
<dbReference type="EMBL" id="CAXDID020000098">
    <property type="protein sequence ID" value="CAL6025315.1"/>
    <property type="molecule type" value="Genomic_DNA"/>
</dbReference>
<reference evidence="3 5" key="2">
    <citation type="submission" date="2024-07" db="EMBL/GenBank/DDBJ databases">
        <authorList>
            <person name="Akdeniz Z."/>
        </authorList>
    </citation>
    <scope>NUCLEOTIDE SEQUENCE [LARGE SCALE GENOMIC DNA]</scope>
</reference>
<name>A0AA86PGH3_9EUKA</name>
<evidence type="ECO:0000313" key="1">
    <source>
        <dbReference type="EMBL" id="CAI9936828.1"/>
    </source>
</evidence>
<evidence type="ECO:0000313" key="5">
    <source>
        <dbReference type="Proteomes" id="UP001642409"/>
    </source>
</evidence>
<evidence type="ECO:0000313" key="4">
    <source>
        <dbReference type="EMBL" id="CAL6025315.1"/>
    </source>
</evidence>
<sequence>MAINAVHRKIQSRDRPIQLLTVQSVIFQSSDECRWVLEQEIRQQSLRLVKSACLQLVSEISQMLFIFGVVYAPGQGFEQNIYKIEETTIKINRYILTNTHLFSLAKHSNTTSITLYS</sequence>
<reference evidence="1" key="1">
    <citation type="submission" date="2023-06" db="EMBL/GenBank/DDBJ databases">
        <authorList>
            <person name="Kurt Z."/>
        </authorList>
    </citation>
    <scope>NUCLEOTIDE SEQUENCE</scope>
</reference>
<dbReference type="Proteomes" id="UP001642409">
    <property type="component" value="Unassembled WGS sequence"/>
</dbReference>
<organism evidence="1">
    <name type="scientific">Hexamita inflata</name>
    <dbReference type="NCBI Taxonomy" id="28002"/>
    <lineage>
        <taxon>Eukaryota</taxon>
        <taxon>Metamonada</taxon>
        <taxon>Diplomonadida</taxon>
        <taxon>Hexamitidae</taxon>
        <taxon>Hexamitinae</taxon>
        <taxon>Hexamita</taxon>
    </lineage>
</organism>
<dbReference type="EMBL" id="CATOUU010000642">
    <property type="protein sequence ID" value="CAI9936828.1"/>
    <property type="molecule type" value="Genomic_DNA"/>
</dbReference>
<dbReference type="EMBL" id="CAXDID020000098">
    <property type="protein sequence ID" value="CAL6025311.1"/>
    <property type="molecule type" value="Genomic_DNA"/>
</dbReference>
<evidence type="ECO:0000313" key="3">
    <source>
        <dbReference type="EMBL" id="CAL6025311.1"/>
    </source>
</evidence>
<comment type="caution">
    <text evidence="1">The sequence shown here is derived from an EMBL/GenBank/DDBJ whole genome shotgun (WGS) entry which is preliminary data.</text>
</comment>
<dbReference type="EMBL" id="CATOUU010000642">
    <property type="protein sequence ID" value="CAI9936832.1"/>
    <property type="molecule type" value="Genomic_DNA"/>
</dbReference>
<evidence type="ECO:0000313" key="2">
    <source>
        <dbReference type="EMBL" id="CAI9936832.1"/>
    </source>
</evidence>
<gene>
    <name evidence="1" type="ORF">HINF_LOCUS24473</name>
    <name evidence="2" type="ORF">HINF_LOCUS24477</name>
    <name evidence="3" type="ORF">HINF_LOCUS30149</name>
    <name evidence="4" type="ORF">HINF_LOCUS30153</name>
</gene>
<dbReference type="AlphaFoldDB" id="A0AA86PGH3"/>